<dbReference type="Gene3D" id="2.60.120.200">
    <property type="match status" value="1"/>
</dbReference>
<keyword evidence="3 8" id="KW-0732">Signal</keyword>
<evidence type="ECO:0000313" key="11">
    <source>
        <dbReference type="Proteomes" id="UP000245768"/>
    </source>
</evidence>
<evidence type="ECO:0000256" key="3">
    <source>
        <dbReference type="ARBA" id="ARBA00022729"/>
    </source>
</evidence>
<dbReference type="PANTHER" id="PTHR12223">
    <property type="entry name" value="VESICULAR MANNOSE-BINDING LECTIN"/>
    <property type="match status" value="1"/>
</dbReference>
<dbReference type="STRING" id="215250.A0A316YX77"/>
<dbReference type="GO" id="GO:0005789">
    <property type="term" value="C:endoplasmic reticulum membrane"/>
    <property type="evidence" value="ECO:0007669"/>
    <property type="project" value="TreeGrafter"/>
</dbReference>
<dbReference type="GO" id="GO:0000139">
    <property type="term" value="C:Golgi membrane"/>
    <property type="evidence" value="ECO:0007669"/>
    <property type="project" value="TreeGrafter"/>
</dbReference>
<sequence>MVLFSSAGVSRLPLLLVAASLLQLLALVVEPTLAQVAAQNRFLKSDAIVPLRTHSIYAPYVDSDLQNKFWDFGGDAIVDTTRYIRLTQDRPSQAGWLWTRLPISVPNFEIIVEFGVDGRASGHHPSGDGFAFWLTEERAQPGPIFGSKDYYTGLGIMFDTFANARHPYTFPRVMLTNLNGVESFHTGKDGANQELAGCSIDIRRTKVASKFRLTYVKDVFLELALHTEEWETWETCFKLRADNISMPANPYIGLSAMTGDVSDNHDIISVSSSHIVYKPRSKAELAAERETHFGAAAASKKKKLGGLAGFFAGTGRGGSDTKPSPAAGQSYQGEMARESSGPGFFSRLVFGFFSLLWTLIKWAAVVAVIGGAVFVFYQRKRKLDAKRF</sequence>
<evidence type="ECO:0000259" key="9">
    <source>
        <dbReference type="PROSITE" id="PS51328"/>
    </source>
</evidence>
<dbReference type="SUPFAM" id="SSF49899">
    <property type="entry name" value="Concanavalin A-like lectins/glucanases"/>
    <property type="match status" value="1"/>
</dbReference>
<dbReference type="Pfam" id="PF03388">
    <property type="entry name" value="Lectin_leg-like"/>
    <property type="match status" value="1"/>
</dbReference>
<evidence type="ECO:0000256" key="5">
    <source>
        <dbReference type="ARBA" id="ARBA00023136"/>
    </source>
</evidence>
<dbReference type="EMBL" id="KZ819634">
    <property type="protein sequence ID" value="PWN93656.1"/>
    <property type="molecule type" value="Genomic_DNA"/>
</dbReference>
<keyword evidence="4 7" id="KW-1133">Transmembrane helix</keyword>
<dbReference type="InterPro" id="IPR051136">
    <property type="entry name" value="Intracellular_Lectin-GPT"/>
</dbReference>
<dbReference type="FunCoup" id="A0A316YX77">
    <property type="interactions" value="257"/>
</dbReference>
<dbReference type="AlphaFoldDB" id="A0A316YX77"/>
<accession>A0A316YX77</accession>
<feature type="region of interest" description="Disordered" evidence="6">
    <location>
        <begin position="315"/>
        <end position="335"/>
    </location>
</feature>
<keyword evidence="11" id="KW-1185">Reference proteome</keyword>
<feature type="transmembrane region" description="Helical" evidence="7">
    <location>
        <begin position="348"/>
        <end position="377"/>
    </location>
</feature>
<evidence type="ECO:0000313" key="10">
    <source>
        <dbReference type="EMBL" id="PWN93656.1"/>
    </source>
</evidence>
<feature type="signal peptide" evidence="8">
    <location>
        <begin position="1"/>
        <end position="34"/>
    </location>
</feature>
<dbReference type="GO" id="GO:0005793">
    <property type="term" value="C:endoplasmic reticulum-Golgi intermediate compartment"/>
    <property type="evidence" value="ECO:0007669"/>
    <property type="project" value="TreeGrafter"/>
</dbReference>
<dbReference type="InParanoid" id="A0A316YX77"/>
<evidence type="ECO:0000256" key="1">
    <source>
        <dbReference type="ARBA" id="ARBA00004479"/>
    </source>
</evidence>
<dbReference type="OrthoDB" id="270293at2759"/>
<gene>
    <name evidence="10" type="ORF">FA10DRAFT_237190</name>
</gene>
<dbReference type="Proteomes" id="UP000245768">
    <property type="component" value="Unassembled WGS sequence"/>
</dbReference>
<dbReference type="GO" id="GO:0006888">
    <property type="term" value="P:endoplasmic reticulum to Golgi vesicle-mediated transport"/>
    <property type="evidence" value="ECO:0007669"/>
    <property type="project" value="TreeGrafter"/>
</dbReference>
<evidence type="ECO:0000256" key="2">
    <source>
        <dbReference type="ARBA" id="ARBA00022692"/>
    </source>
</evidence>
<dbReference type="RefSeq" id="XP_025380854.1">
    <property type="nucleotide sequence ID" value="XM_025519099.1"/>
</dbReference>
<protein>
    <recommendedName>
        <fullName evidence="9">L-type lectin-like domain-containing protein</fullName>
    </recommendedName>
</protein>
<comment type="subcellular location">
    <subcellularLocation>
        <location evidence="1">Membrane</location>
        <topology evidence="1">Single-pass type I membrane protein</topology>
    </subcellularLocation>
</comment>
<evidence type="ECO:0000256" key="6">
    <source>
        <dbReference type="SAM" id="MobiDB-lite"/>
    </source>
</evidence>
<reference evidence="10 11" key="1">
    <citation type="journal article" date="2018" name="Mol. Biol. Evol.">
        <title>Broad Genomic Sampling Reveals a Smut Pathogenic Ancestry of the Fungal Clade Ustilaginomycotina.</title>
        <authorList>
            <person name="Kijpornyongpan T."/>
            <person name="Mondo S.J."/>
            <person name="Barry K."/>
            <person name="Sandor L."/>
            <person name="Lee J."/>
            <person name="Lipzen A."/>
            <person name="Pangilinan J."/>
            <person name="LaButti K."/>
            <person name="Hainaut M."/>
            <person name="Henrissat B."/>
            <person name="Grigoriev I.V."/>
            <person name="Spatafora J.W."/>
            <person name="Aime M.C."/>
        </authorList>
    </citation>
    <scope>NUCLEOTIDE SEQUENCE [LARGE SCALE GENOMIC DNA]</scope>
    <source>
        <strain evidence="10 11">MCA 4198</strain>
    </source>
</reference>
<dbReference type="GO" id="GO:0005537">
    <property type="term" value="F:D-mannose binding"/>
    <property type="evidence" value="ECO:0007669"/>
    <property type="project" value="TreeGrafter"/>
</dbReference>
<keyword evidence="5 7" id="KW-0472">Membrane</keyword>
<evidence type="ECO:0000256" key="8">
    <source>
        <dbReference type="SAM" id="SignalP"/>
    </source>
</evidence>
<dbReference type="CDD" id="cd07308">
    <property type="entry name" value="lectin_leg-like"/>
    <property type="match status" value="1"/>
</dbReference>
<dbReference type="GeneID" id="37041015"/>
<keyword evidence="2 7" id="KW-0812">Transmembrane</keyword>
<evidence type="ECO:0000256" key="4">
    <source>
        <dbReference type="ARBA" id="ARBA00022989"/>
    </source>
</evidence>
<feature type="domain" description="L-type lectin-like" evidence="9">
    <location>
        <begin position="48"/>
        <end position="275"/>
    </location>
</feature>
<dbReference type="PANTHER" id="PTHR12223:SF45">
    <property type="entry name" value="RE50040P"/>
    <property type="match status" value="1"/>
</dbReference>
<organism evidence="10 11">
    <name type="scientific">Acaromyces ingoldii</name>
    <dbReference type="NCBI Taxonomy" id="215250"/>
    <lineage>
        <taxon>Eukaryota</taxon>
        <taxon>Fungi</taxon>
        <taxon>Dikarya</taxon>
        <taxon>Basidiomycota</taxon>
        <taxon>Ustilaginomycotina</taxon>
        <taxon>Exobasidiomycetes</taxon>
        <taxon>Exobasidiales</taxon>
        <taxon>Cryptobasidiaceae</taxon>
        <taxon>Acaromyces</taxon>
    </lineage>
</organism>
<feature type="chain" id="PRO_5016371050" description="L-type lectin-like domain-containing protein" evidence="8">
    <location>
        <begin position="35"/>
        <end position="388"/>
    </location>
</feature>
<proteinExistence type="predicted"/>
<dbReference type="PROSITE" id="PS51328">
    <property type="entry name" value="L_LECTIN_LIKE"/>
    <property type="match status" value="1"/>
</dbReference>
<dbReference type="InterPro" id="IPR005052">
    <property type="entry name" value="Lectin_leg"/>
</dbReference>
<dbReference type="GO" id="GO:0030134">
    <property type="term" value="C:COPII-coated ER to Golgi transport vesicle"/>
    <property type="evidence" value="ECO:0007669"/>
    <property type="project" value="TreeGrafter"/>
</dbReference>
<name>A0A316YX77_9BASI</name>
<evidence type="ECO:0000256" key="7">
    <source>
        <dbReference type="SAM" id="Phobius"/>
    </source>
</evidence>
<dbReference type="InterPro" id="IPR013320">
    <property type="entry name" value="ConA-like_dom_sf"/>
</dbReference>